<protein>
    <submittedName>
        <fullName evidence="2">Uncharacterized protein</fullName>
    </submittedName>
</protein>
<keyword evidence="1" id="KW-1133">Transmembrane helix</keyword>
<sequence length="51" mass="5599">MDGLISAIYNTTFLGALLLALLALAGYGLIQISFWVEVPRLKREVRSLFGS</sequence>
<evidence type="ECO:0000256" key="1">
    <source>
        <dbReference type="SAM" id="Phobius"/>
    </source>
</evidence>
<dbReference type="Proteomes" id="UP000011223">
    <property type="component" value="Unassembled WGS sequence"/>
</dbReference>
<reference evidence="2 3" key="1">
    <citation type="journal article" date="2014" name="PLoS ONE">
        <title>Grimontia indica AK16(T), sp. nov., Isolated from a Seawater Sample Reports the Presence of Pathogenic Genes Similar to Vibrio Genus.</title>
        <authorList>
            <person name="Singh A."/>
            <person name="Vaidya B."/>
            <person name="Khatri I."/>
            <person name="Srinivas T.N."/>
            <person name="Subramanian S."/>
            <person name="Korpole S."/>
            <person name="Pinnaka A.K."/>
        </authorList>
    </citation>
    <scope>NUCLEOTIDE SEQUENCE [LARGE SCALE GENOMIC DNA]</scope>
    <source>
        <strain evidence="2 3">AK16</strain>
    </source>
</reference>
<keyword evidence="3" id="KW-1185">Reference proteome</keyword>
<dbReference type="AlphaFoldDB" id="R1I8X2"/>
<organism evidence="2 3">
    <name type="scientific">Grimontia indica</name>
    <dbReference type="NCBI Taxonomy" id="1056512"/>
    <lineage>
        <taxon>Bacteria</taxon>
        <taxon>Pseudomonadati</taxon>
        <taxon>Pseudomonadota</taxon>
        <taxon>Gammaproteobacteria</taxon>
        <taxon>Vibrionales</taxon>
        <taxon>Vibrionaceae</taxon>
        <taxon>Grimontia</taxon>
    </lineage>
</organism>
<evidence type="ECO:0000313" key="2">
    <source>
        <dbReference type="EMBL" id="EOD77166.1"/>
    </source>
</evidence>
<gene>
    <name evidence="2" type="ORF">D515_04521</name>
</gene>
<evidence type="ECO:0000313" key="3">
    <source>
        <dbReference type="Proteomes" id="UP000011223"/>
    </source>
</evidence>
<name>R1I8X2_9GAMM</name>
<proteinExistence type="predicted"/>
<keyword evidence="1" id="KW-0812">Transmembrane</keyword>
<comment type="caution">
    <text evidence="2">The sequence shown here is derived from an EMBL/GenBank/DDBJ whole genome shotgun (WGS) entry which is preliminary data.</text>
</comment>
<feature type="transmembrane region" description="Helical" evidence="1">
    <location>
        <begin position="12"/>
        <end position="36"/>
    </location>
</feature>
<dbReference type="EMBL" id="ANFM02000068">
    <property type="protein sequence ID" value="EOD77166.1"/>
    <property type="molecule type" value="Genomic_DNA"/>
</dbReference>
<keyword evidence="1" id="KW-0472">Membrane</keyword>
<accession>R1I8X2</accession>